<comment type="caution">
    <text evidence="1">The sequence shown here is derived from an EMBL/GenBank/DDBJ whole genome shotgun (WGS) entry which is preliminary data.</text>
</comment>
<reference evidence="1" key="1">
    <citation type="journal article" date="2020" name="mSystems">
        <title>Genome- and Community-Level Interaction Insights into Carbon Utilization and Element Cycling Functions of Hydrothermarchaeota in Hydrothermal Sediment.</title>
        <authorList>
            <person name="Zhou Z."/>
            <person name="Liu Y."/>
            <person name="Xu W."/>
            <person name="Pan J."/>
            <person name="Luo Z.H."/>
            <person name="Li M."/>
        </authorList>
    </citation>
    <scope>NUCLEOTIDE SEQUENCE [LARGE SCALE GENOMIC DNA]</scope>
    <source>
        <strain evidence="1">HyVt-493</strain>
    </source>
</reference>
<dbReference type="AlphaFoldDB" id="A0A7V2T0S0"/>
<evidence type="ECO:0000313" key="1">
    <source>
        <dbReference type="EMBL" id="HFC91226.1"/>
    </source>
</evidence>
<dbReference type="Proteomes" id="UP000885750">
    <property type="component" value="Unassembled WGS sequence"/>
</dbReference>
<gene>
    <name evidence="1" type="ORF">ENJ51_00275</name>
</gene>
<proteinExistence type="predicted"/>
<organism evidence="1">
    <name type="scientific">Leucothrix mucor</name>
    <dbReference type="NCBI Taxonomy" id="45248"/>
    <lineage>
        <taxon>Bacteria</taxon>
        <taxon>Pseudomonadati</taxon>
        <taxon>Pseudomonadota</taxon>
        <taxon>Gammaproteobacteria</taxon>
        <taxon>Thiotrichales</taxon>
        <taxon>Thiotrichaceae</taxon>
        <taxon>Leucothrix</taxon>
    </lineage>
</organism>
<protein>
    <submittedName>
        <fullName evidence="1">Uncharacterized protein</fullName>
    </submittedName>
</protein>
<accession>A0A7V2T0S0</accession>
<name>A0A7V2T0S0_LEUMU</name>
<dbReference type="EMBL" id="DRMS01000008">
    <property type="protein sequence ID" value="HFC91226.1"/>
    <property type="molecule type" value="Genomic_DNA"/>
</dbReference>
<sequence>MNQVEVNRGNDITQATTATKLCRSFSMKGVTTVIVRASRVYKAKVERRETTVAKICGKVIASPMSFHSTGMHYLKNFDMNAPNLDMNFQGKQYGTTFIISTSGELAAVHHAHVFSNLTIILPKQVMLKSEKKELVLRSLDADLSPPLLTR</sequence>